<reference evidence="3 4" key="1">
    <citation type="journal article" date="2010" name="J. Bacteriol.">
        <title>Biochemical characterization of a novel indole prenyltransferase from Streptomyces sp. SN-593.</title>
        <authorList>
            <person name="Takahashi S."/>
            <person name="Takagi H."/>
            <person name="Toyoda A."/>
            <person name="Uramoto M."/>
            <person name="Nogawa T."/>
            <person name="Ueki M."/>
            <person name="Sakaki Y."/>
            <person name="Osada H."/>
        </authorList>
    </citation>
    <scope>NUCLEOTIDE SEQUENCE [LARGE SCALE GENOMIC DNA]</scope>
    <source>
        <strain evidence="3 4">SN-593</strain>
    </source>
</reference>
<dbReference type="KEGG" id="arev:RVR_668"/>
<reference evidence="3 4" key="2">
    <citation type="journal article" date="2011" name="J. Antibiot.">
        <title>Furaquinocins I and J: novel polyketide isoprenoid hybrid compounds from Streptomyces reveromyceticus SN-593.</title>
        <authorList>
            <person name="Panthee S."/>
            <person name="Takahashi S."/>
            <person name="Takagi H."/>
            <person name="Nogawa T."/>
            <person name="Oowada E."/>
            <person name="Uramoto M."/>
            <person name="Osada H."/>
        </authorList>
    </citation>
    <scope>NUCLEOTIDE SEQUENCE [LARGE SCALE GENOMIC DNA]</scope>
    <source>
        <strain evidence="3 4">SN-593</strain>
    </source>
</reference>
<comment type="similarity">
    <text evidence="1">Belongs to the universal stress protein A family.</text>
</comment>
<dbReference type="PANTHER" id="PTHR46553:SF3">
    <property type="entry name" value="ADENINE NUCLEOTIDE ALPHA HYDROLASES-LIKE SUPERFAMILY PROTEIN"/>
    <property type="match status" value="1"/>
</dbReference>
<dbReference type="InterPro" id="IPR006016">
    <property type="entry name" value="UspA"/>
</dbReference>
<dbReference type="SUPFAM" id="SSF52402">
    <property type="entry name" value="Adenine nucleotide alpha hydrolases-like"/>
    <property type="match status" value="2"/>
</dbReference>
<evidence type="ECO:0000259" key="2">
    <source>
        <dbReference type="Pfam" id="PF00582"/>
    </source>
</evidence>
<evidence type="ECO:0000313" key="4">
    <source>
        <dbReference type="Proteomes" id="UP000595703"/>
    </source>
</evidence>
<dbReference type="AlphaFoldDB" id="A0A7U3UNB3"/>
<dbReference type="InterPro" id="IPR006015">
    <property type="entry name" value="Universal_stress_UspA"/>
</dbReference>
<feature type="domain" description="UspA" evidence="2">
    <location>
        <begin position="148"/>
        <end position="284"/>
    </location>
</feature>
<dbReference type="InterPro" id="IPR014729">
    <property type="entry name" value="Rossmann-like_a/b/a_fold"/>
</dbReference>
<organism evidence="3 4">
    <name type="scientific">Actinacidiphila reveromycinica</name>
    <dbReference type="NCBI Taxonomy" id="659352"/>
    <lineage>
        <taxon>Bacteria</taxon>
        <taxon>Bacillati</taxon>
        <taxon>Actinomycetota</taxon>
        <taxon>Actinomycetes</taxon>
        <taxon>Kitasatosporales</taxon>
        <taxon>Streptomycetaceae</taxon>
        <taxon>Actinacidiphila</taxon>
    </lineage>
</organism>
<dbReference type="RefSeq" id="WP_202232194.1">
    <property type="nucleotide sequence ID" value="NZ_AP018365.1"/>
</dbReference>
<protein>
    <submittedName>
        <fullName evidence="3">Putative stress-inducible protein</fullName>
    </submittedName>
</protein>
<proteinExistence type="inferred from homology"/>
<dbReference type="Gene3D" id="3.40.50.620">
    <property type="entry name" value="HUPs"/>
    <property type="match status" value="2"/>
</dbReference>
<dbReference type="EMBL" id="AP018365">
    <property type="protein sequence ID" value="BBA95702.1"/>
    <property type="molecule type" value="Genomic_DNA"/>
</dbReference>
<name>A0A7U3UNB3_9ACTN</name>
<feature type="domain" description="UspA" evidence="2">
    <location>
        <begin position="1"/>
        <end position="135"/>
    </location>
</feature>
<evidence type="ECO:0000313" key="3">
    <source>
        <dbReference type="EMBL" id="BBA95702.1"/>
    </source>
</evidence>
<accession>A0A7U3UNB3</accession>
<dbReference type="PANTHER" id="PTHR46553">
    <property type="entry name" value="ADENINE NUCLEOTIDE ALPHA HYDROLASES-LIKE SUPERFAMILY PROTEIN"/>
    <property type="match status" value="1"/>
</dbReference>
<dbReference type="Proteomes" id="UP000595703">
    <property type="component" value="Chromosome"/>
</dbReference>
<dbReference type="PRINTS" id="PR01438">
    <property type="entry name" value="UNVRSLSTRESS"/>
</dbReference>
<reference evidence="3 4" key="3">
    <citation type="journal article" date="2011" name="Nat. Chem. Biol.">
        <title>Reveromycin A biosynthesis uses RevG and RevJ for stereospecific spiroacetal formation.</title>
        <authorList>
            <person name="Takahashi S."/>
            <person name="Toyoda A."/>
            <person name="Sekiyama Y."/>
            <person name="Takagi H."/>
            <person name="Nogawa T."/>
            <person name="Uramoto M."/>
            <person name="Suzuki R."/>
            <person name="Koshino H."/>
            <person name="Kumano T."/>
            <person name="Panthee S."/>
            <person name="Dairi T."/>
            <person name="Ishikawa J."/>
            <person name="Ikeda H."/>
            <person name="Sakaki Y."/>
            <person name="Osada H."/>
        </authorList>
    </citation>
    <scope>NUCLEOTIDE SEQUENCE [LARGE SCALE GENOMIC DNA]</scope>
    <source>
        <strain evidence="3 4">SN-593</strain>
    </source>
</reference>
<reference evidence="3 4" key="4">
    <citation type="journal article" date="2020" name="Sci. Rep.">
        <title>beta-carboline chemical signals induce reveromycin production through a LuxR family regulator in Streptomyces sp. SN-593.</title>
        <authorList>
            <person name="Panthee S."/>
            <person name="Kito N."/>
            <person name="Hayashi T."/>
            <person name="Shimizu T."/>
            <person name="Ishikawa J."/>
            <person name="Hamamoto H."/>
            <person name="Osada H."/>
            <person name="Takahashi S."/>
        </authorList>
    </citation>
    <scope>NUCLEOTIDE SEQUENCE [LARGE SCALE GENOMIC DNA]</scope>
    <source>
        <strain evidence="3 4">SN-593</strain>
    </source>
</reference>
<keyword evidence="4" id="KW-1185">Reference proteome</keyword>
<gene>
    <name evidence="3" type="ORF">RVR_668</name>
</gene>
<evidence type="ECO:0000256" key="1">
    <source>
        <dbReference type="ARBA" id="ARBA00008791"/>
    </source>
</evidence>
<dbReference type="Pfam" id="PF00582">
    <property type="entry name" value="Usp"/>
    <property type="match status" value="2"/>
</dbReference>
<sequence length="286" mass="29261">MRRTVAVGVDGSPESLAAADWAAREAVRRQVPLRVVNAAAPPPGLAAPADPHPAPENADWSPYAVADDLRRAHPAAEIAVDQVAGQALPVLFAAAEDAALLVLGSRGVGAAAGFLLGSVALTVAGQAPVPVVLVRTARTSEARGGGDVVLGLDLARPSDRVLRFAFDAAARRTGTLRVVHGWNAPLPYGRGGPGRGPDADAALRSRETGALAAALAPWREQYPRVRIAGESVTGDADRELVTASADAGLLVIGRRPPGTRLSAHLGSTSHAVLHRAVVPVAVVPHA</sequence>